<dbReference type="RefSeq" id="WP_053521558.1">
    <property type="nucleotide sequence ID" value="NZ_LHCF01000018.1"/>
</dbReference>
<feature type="coiled-coil region" evidence="1">
    <location>
        <begin position="48"/>
        <end position="119"/>
    </location>
</feature>
<evidence type="ECO:0000313" key="3">
    <source>
        <dbReference type="EMBL" id="KOR75296.1"/>
    </source>
</evidence>
<protein>
    <recommendedName>
        <fullName evidence="5">Transmembrane protein</fullName>
    </recommendedName>
</protein>
<comment type="caution">
    <text evidence="3">The sequence shown here is derived from an EMBL/GenBank/DDBJ whole genome shotgun (WGS) entry which is preliminary data.</text>
</comment>
<dbReference type="PATRIC" id="fig|479893.3.peg.544"/>
<organism evidence="3 4">
    <name type="scientific">Candidatus Phytoplasma pruni</name>
    <dbReference type="NCBI Taxonomy" id="479893"/>
    <lineage>
        <taxon>Bacteria</taxon>
        <taxon>Bacillati</taxon>
        <taxon>Mycoplasmatota</taxon>
        <taxon>Mollicutes</taxon>
        <taxon>Acholeplasmatales</taxon>
        <taxon>Acholeplasmataceae</taxon>
        <taxon>Candidatus Phytoplasma</taxon>
        <taxon>16SrIII (X-disease group)</taxon>
    </lineage>
</organism>
<keyword evidence="1" id="KW-0175">Coiled coil</keyword>
<name>A0A0M1MZG9_9MOLU</name>
<keyword evidence="2" id="KW-0472">Membrane</keyword>
<gene>
    <name evidence="3" type="ORF">CPX_001728</name>
</gene>
<dbReference type="EMBL" id="LHCF01000018">
    <property type="protein sequence ID" value="KOR75296.1"/>
    <property type="molecule type" value="Genomic_DNA"/>
</dbReference>
<evidence type="ECO:0000256" key="1">
    <source>
        <dbReference type="SAM" id="Coils"/>
    </source>
</evidence>
<proteinExistence type="predicted"/>
<evidence type="ECO:0000313" key="4">
    <source>
        <dbReference type="Proteomes" id="UP000037386"/>
    </source>
</evidence>
<reference evidence="4" key="1">
    <citation type="submission" date="2015-05" db="EMBL/GenBank/DDBJ databases">
        <title>Draft genome sequence of 'Candidatus Phytoplasma Pruni' strain CX, a plant pathogenic bacterium.</title>
        <authorList>
            <person name="Lee I.-M."/>
            <person name="Bottner-Parker K.D."/>
            <person name="Shao J."/>
            <person name="Gundersen-Rindal D.E."/>
            <person name="Zhao Y."/>
            <person name="Davis R.E."/>
        </authorList>
    </citation>
    <scope>NUCLEOTIDE SEQUENCE [LARGE SCALE GENOMIC DNA]</scope>
    <source>
        <strain evidence="4">CX</strain>
    </source>
</reference>
<dbReference type="STRING" id="479893.CPX_001728"/>
<dbReference type="AlphaFoldDB" id="A0A0M1MZG9"/>
<evidence type="ECO:0000256" key="2">
    <source>
        <dbReference type="SAM" id="Phobius"/>
    </source>
</evidence>
<feature type="transmembrane region" description="Helical" evidence="2">
    <location>
        <begin position="9"/>
        <end position="30"/>
    </location>
</feature>
<evidence type="ECO:0008006" key="5">
    <source>
        <dbReference type="Google" id="ProtNLM"/>
    </source>
</evidence>
<accession>A0A0M1MZG9</accession>
<sequence length="244" mass="29821">MQILKQKFFILILFQIISFILIGILFYQFYQSISRKKEQIQKQDDFSSESLEQKIEEINKSLEKNMELRSDNDDLEKIKKDFIKIKKDVKNNKEEKKIKKNLQNALMHFEKQREKIDTNNKEETIIYDQIITIIKWYKKCFEKFIELKKLHSSISNEKRIYDYIPEQELTEKDFDDGRQFLSNYANILNFIIEDFNKFDKCDAEEEQISRFKKIIWDYMKYLMKKSNSLRNERLPKIFSKIPIQ</sequence>
<keyword evidence="2" id="KW-1133">Transmembrane helix</keyword>
<dbReference type="Proteomes" id="UP000037386">
    <property type="component" value="Unassembled WGS sequence"/>
</dbReference>
<keyword evidence="2" id="KW-0812">Transmembrane</keyword>